<dbReference type="EMBL" id="BEGY01000016">
    <property type="protein sequence ID" value="GAX76198.1"/>
    <property type="molecule type" value="Genomic_DNA"/>
</dbReference>
<organism evidence="1 2">
    <name type="scientific">Chlamydomonas eustigma</name>
    <dbReference type="NCBI Taxonomy" id="1157962"/>
    <lineage>
        <taxon>Eukaryota</taxon>
        <taxon>Viridiplantae</taxon>
        <taxon>Chlorophyta</taxon>
        <taxon>core chlorophytes</taxon>
        <taxon>Chlorophyceae</taxon>
        <taxon>CS clade</taxon>
        <taxon>Chlamydomonadales</taxon>
        <taxon>Chlamydomonadaceae</taxon>
        <taxon>Chlamydomonas</taxon>
    </lineage>
</organism>
<dbReference type="Proteomes" id="UP000232323">
    <property type="component" value="Unassembled WGS sequence"/>
</dbReference>
<dbReference type="AlphaFoldDB" id="A0A250WZD0"/>
<reference evidence="1 2" key="1">
    <citation type="submission" date="2017-08" db="EMBL/GenBank/DDBJ databases">
        <title>Acidophilic green algal genome provides insights into adaptation to an acidic environment.</title>
        <authorList>
            <person name="Hirooka S."/>
            <person name="Hirose Y."/>
            <person name="Kanesaki Y."/>
            <person name="Higuchi S."/>
            <person name="Fujiwara T."/>
            <person name="Onuma R."/>
            <person name="Era A."/>
            <person name="Ohbayashi R."/>
            <person name="Uzuka A."/>
            <person name="Nozaki H."/>
            <person name="Yoshikawa H."/>
            <person name="Miyagishima S.Y."/>
        </authorList>
    </citation>
    <scope>NUCLEOTIDE SEQUENCE [LARGE SCALE GENOMIC DNA]</scope>
    <source>
        <strain evidence="1 2">NIES-2499</strain>
    </source>
</reference>
<protein>
    <submittedName>
        <fullName evidence="1">Uncharacterized protein</fullName>
    </submittedName>
</protein>
<comment type="caution">
    <text evidence="1">The sequence shown here is derived from an EMBL/GenBank/DDBJ whole genome shotgun (WGS) entry which is preliminary data.</text>
</comment>
<gene>
    <name evidence="1" type="ORF">CEUSTIGMA_g3642.t1</name>
</gene>
<sequence>MHLEEYADVPAAAENKPSFRTSKVLLNLITRLFPFMRAISNILLSRFIKTFSASTSLFSCYILTGTFRHADIPSSVKLCSSSAVLNSWNWWVLACVWSPFTSTEWSLKITRNV</sequence>
<proteinExistence type="predicted"/>
<evidence type="ECO:0000313" key="1">
    <source>
        <dbReference type="EMBL" id="GAX76198.1"/>
    </source>
</evidence>
<keyword evidence="2" id="KW-1185">Reference proteome</keyword>
<accession>A0A250WZD0</accession>
<evidence type="ECO:0000313" key="2">
    <source>
        <dbReference type="Proteomes" id="UP000232323"/>
    </source>
</evidence>
<name>A0A250WZD0_9CHLO</name>